<dbReference type="InterPro" id="IPR025516">
    <property type="entry name" value="DUF4404"/>
</dbReference>
<protein>
    <recommendedName>
        <fullName evidence="3">DUF4404 family protein</fullName>
    </recommendedName>
</protein>
<evidence type="ECO:0000313" key="2">
    <source>
        <dbReference type="Proteomes" id="UP001501565"/>
    </source>
</evidence>
<evidence type="ECO:0008006" key="3">
    <source>
        <dbReference type="Google" id="ProtNLM"/>
    </source>
</evidence>
<evidence type="ECO:0000313" key="1">
    <source>
        <dbReference type="EMBL" id="GAA3912068.1"/>
    </source>
</evidence>
<dbReference type="Pfam" id="PF14357">
    <property type="entry name" value="DUF4404"/>
    <property type="match status" value="1"/>
</dbReference>
<dbReference type="EMBL" id="BAABBN010000004">
    <property type="protein sequence ID" value="GAA3912068.1"/>
    <property type="molecule type" value="Genomic_DNA"/>
</dbReference>
<proteinExistence type="predicted"/>
<keyword evidence="2" id="KW-1185">Reference proteome</keyword>
<dbReference type="Proteomes" id="UP001501565">
    <property type="component" value="Unassembled WGS sequence"/>
</dbReference>
<dbReference type="RefSeq" id="WP_344794837.1">
    <property type="nucleotide sequence ID" value="NZ_BAABBN010000004.1"/>
</dbReference>
<reference evidence="2" key="1">
    <citation type="journal article" date="2019" name="Int. J. Syst. Evol. Microbiol.">
        <title>The Global Catalogue of Microorganisms (GCM) 10K type strain sequencing project: providing services to taxonomists for standard genome sequencing and annotation.</title>
        <authorList>
            <consortium name="The Broad Institute Genomics Platform"/>
            <consortium name="The Broad Institute Genome Sequencing Center for Infectious Disease"/>
            <person name="Wu L."/>
            <person name="Ma J."/>
        </authorList>
    </citation>
    <scope>NUCLEOTIDE SEQUENCE [LARGE SCALE GENOMIC DNA]</scope>
    <source>
        <strain evidence="2">JCM 17551</strain>
    </source>
</reference>
<gene>
    <name evidence="1" type="ORF">GCM10022277_03440</name>
</gene>
<sequence>MPKQTLRQAIDELRDNLDGVELKNPEKVNDLLDRIDHQLVYQDVSDWDEDIISEVEMSVIEFEDQHPMVAGALKSIMNALHSIGV</sequence>
<accession>A0ABP7M4X0</accession>
<comment type="caution">
    <text evidence="1">The sequence shown here is derived from an EMBL/GenBank/DDBJ whole genome shotgun (WGS) entry which is preliminary data.</text>
</comment>
<organism evidence="1 2">
    <name type="scientific">Litoribacillus peritrichatus</name>
    <dbReference type="NCBI Taxonomy" id="718191"/>
    <lineage>
        <taxon>Bacteria</taxon>
        <taxon>Pseudomonadati</taxon>
        <taxon>Pseudomonadota</taxon>
        <taxon>Gammaproteobacteria</taxon>
        <taxon>Oceanospirillales</taxon>
        <taxon>Oceanospirillaceae</taxon>
        <taxon>Litoribacillus</taxon>
    </lineage>
</organism>
<name>A0ABP7M4X0_9GAMM</name>